<evidence type="ECO:0000256" key="1">
    <source>
        <dbReference type="SAM" id="MobiDB-lite"/>
    </source>
</evidence>
<dbReference type="Proteomes" id="UP001174909">
    <property type="component" value="Unassembled WGS sequence"/>
</dbReference>
<evidence type="ECO:0000313" key="2">
    <source>
        <dbReference type="EMBL" id="CAI8007386.1"/>
    </source>
</evidence>
<comment type="caution">
    <text evidence="2">The sequence shown here is derived from an EMBL/GenBank/DDBJ whole genome shotgun (WGS) entry which is preliminary data.</text>
</comment>
<reference evidence="2" key="1">
    <citation type="submission" date="2023-03" db="EMBL/GenBank/DDBJ databases">
        <authorList>
            <person name="Steffen K."/>
            <person name="Cardenas P."/>
        </authorList>
    </citation>
    <scope>NUCLEOTIDE SEQUENCE</scope>
</reference>
<dbReference type="GO" id="GO:0005634">
    <property type="term" value="C:nucleus"/>
    <property type="evidence" value="ECO:0007669"/>
    <property type="project" value="TreeGrafter"/>
</dbReference>
<feature type="region of interest" description="Disordered" evidence="1">
    <location>
        <begin position="43"/>
        <end position="73"/>
    </location>
</feature>
<keyword evidence="3" id="KW-1185">Reference proteome</keyword>
<sequence>MEEKRKVVQRQGKDSIEEDDPEKYRQALRNTLTKLFADVEMKKKKLEERDQSERKRQKEQEGAEQDKVKRQKEWKQDWDVCTILLYPTDNTYKMFNNRQKGMTEWTVGGPFNRKGKRGKCLVV</sequence>
<gene>
    <name evidence="2" type="ORF">GBAR_LOCUS5179</name>
</gene>
<feature type="compositionally biased region" description="Basic and acidic residues" evidence="1">
    <location>
        <begin position="1"/>
        <end position="15"/>
    </location>
</feature>
<protein>
    <submittedName>
        <fullName evidence="2">DnaJ homolog subfamily C member 8</fullName>
    </submittedName>
</protein>
<name>A0AA35RBK3_GEOBA</name>
<feature type="region of interest" description="Disordered" evidence="1">
    <location>
        <begin position="1"/>
        <end position="24"/>
    </location>
</feature>
<proteinExistence type="predicted"/>
<evidence type="ECO:0000313" key="3">
    <source>
        <dbReference type="Proteomes" id="UP001174909"/>
    </source>
</evidence>
<dbReference type="EMBL" id="CASHTH010000767">
    <property type="protein sequence ID" value="CAI8007386.1"/>
    <property type="molecule type" value="Genomic_DNA"/>
</dbReference>
<dbReference type="InterPro" id="IPR042858">
    <property type="entry name" value="DNAJC8"/>
</dbReference>
<dbReference type="AlphaFoldDB" id="A0AA35RBK3"/>
<dbReference type="PANTHER" id="PTHR15606">
    <property type="entry name" value="DNAJ HOMOLOG SUBFAMILY C MEMBER 8/LIPOPOLYSACCHARIDE SPECIFIC RESPONSE-7-RELATED"/>
    <property type="match status" value="1"/>
</dbReference>
<dbReference type="PANTHER" id="PTHR15606:SF4">
    <property type="entry name" value="DNAJ HOMOLOG SUBFAMILY C MEMBER 8"/>
    <property type="match status" value="1"/>
</dbReference>
<organism evidence="2 3">
    <name type="scientific">Geodia barretti</name>
    <name type="common">Barrett's horny sponge</name>
    <dbReference type="NCBI Taxonomy" id="519541"/>
    <lineage>
        <taxon>Eukaryota</taxon>
        <taxon>Metazoa</taxon>
        <taxon>Porifera</taxon>
        <taxon>Demospongiae</taxon>
        <taxon>Heteroscleromorpha</taxon>
        <taxon>Tetractinellida</taxon>
        <taxon>Astrophorina</taxon>
        <taxon>Geodiidae</taxon>
        <taxon>Geodia</taxon>
    </lineage>
</organism>
<accession>A0AA35RBK3</accession>